<protein>
    <submittedName>
        <fullName evidence="6">LysR family transcriptional regulator</fullName>
    </submittedName>
</protein>
<keyword evidence="7" id="KW-1185">Reference proteome</keyword>
<dbReference type="PROSITE" id="PS50931">
    <property type="entry name" value="HTH_LYSR"/>
    <property type="match status" value="1"/>
</dbReference>
<comment type="similarity">
    <text evidence="1">Belongs to the LysR transcriptional regulatory family.</text>
</comment>
<accession>A0ABQ0NYN3</accession>
<dbReference type="Pfam" id="PF00126">
    <property type="entry name" value="HTH_1"/>
    <property type="match status" value="1"/>
</dbReference>
<keyword evidence="3" id="KW-0238">DNA-binding</keyword>
<dbReference type="PANTHER" id="PTHR30537">
    <property type="entry name" value="HTH-TYPE TRANSCRIPTIONAL REGULATOR"/>
    <property type="match status" value="1"/>
</dbReference>
<dbReference type="InterPro" id="IPR036388">
    <property type="entry name" value="WH-like_DNA-bd_sf"/>
</dbReference>
<evidence type="ECO:0000256" key="4">
    <source>
        <dbReference type="ARBA" id="ARBA00023163"/>
    </source>
</evidence>
<reference evidence="6" key="1">
    <citation type="submission" date="2013-04" db="EMBL/GenBank/DDBJ databases">
        <title>The genome sequencing project of 58 acetic acid bacteria.</title>
        <authorList>
            <person name="Okamoto-Kainuma A."/>
            <person name="Ishikawa M."/>
            <person name="Umino S."/>
            <person name="Koizumi Y."/>
            <person name="Shiwa Y."/>
            <person name="Yoshikawa H."/>
            <person name="Matsutani M."/>
            <person name="Matsushita K."/>
        </authorList>
    </citation>
    <scope>NUCLEOTIDE SEQUENCE</scope>
    <source>
        <strain evidence="6">DSM 15669</strain>
    </source>
</reference>
<evidence type="ECO:0000256" key="3">
    <source>
        <dbReference type="ARBA" id="ARBA00023125"/>
    </source>
</evidence>
<dbReference type="InterPro" id="IPR036390">
    <property type="entry name" value="WH_DNA-bd_sf"/>
</dbReference>
<organism evidence="6 7">
    <name type="scientific">Saccharibacter floricola DSM 15669</name>
    <dbReference type="NCBI Taxonomy" id="1123227"/>
    <lineage>
        <taxon>Bacteria</taxon>
        <taxon>Pseudomonadati</taxon>
        <taxon>Pseudomonadota</taxon>
        <taxon>Alphaproteobacteria</taxon>
        <taxon>Acetobacterales</taxon>
        <taxon>Acetobacteraceae</taxon>
        <taxon>Saccharibacter</taxon>
    </lineage>
</organism>
<dbReference type="EMBL" id="BAQD01000012">
    <property type="protein sequence ID" value="GBQ06540.1"/>
    <property type="molecule type" value="Genomic_DNA"/>
</dbReference>
<dbReference type="RefSeq" id="WP_018979768.1">
    <property type="nucleotide sequence ID" value="NZ_BAQD01000012.1"/>
</dbReference>
<dbReference type="Gene3D" id="3.40.190.290">
    <property type="match status" value="1"/>
</dbReference>
<gene>
    <name evidence="6" type="ORF">AA15669_0982</name>
</gene>
<dbReference type="PANTHER" id="PTHR30537:SF5">
    <property type="entry name" value="HTH-TYPE TRANSCRIPTIONAL ACTIVATOR TTDR-RELATED"/>
    <property type="match status" value="1"/>
</dbReference>
<keyword evidence="4" id="KW-0804">Transcription</keyword>
<dbReference type="Proteomes" id="UP001062901">
    <property type="component" value="Unassembled WGS sequence"/>
</dbReference>
<sequence>MTLLPDFEAWAIMAQVAEDRSFTRAAEHLSVSRPTVSRAVARLEETLNIALFQRTSRQLSLTAAGEAVLEHARRVLSEGRAAEAALQETAGPPHGRIRITMPVTFGIQHVAPFLPLFMEQYPEITLDIDFSDRAVDVVADGYDVALRVSAMADSSLRARRIATIPCCLVASPDWIAQYGENVHTPRDIEAHMSVLYGAGNVRPSRLTLYRGEEETVTITPRHVRLVSNNAEAFLPLLESGGGVGVMPSFMIHHALEQKRLEIILPQWQAASTALHILTPPNTRRPMRVSVFVEWLARQMKKNCLAKT</sequence>
<dbReference type="InterPro" id="IPR058163">
    <property type="entry name" value="LysR-type_TF_proteobact-type"/>
</dbReference>
<evidence type="ECO:0000256" key="1">
    <source>
        <dbReference type="ARBA" id="ARBA00009437"/>
    </source>
</evidence>
<dbReference type="InterPro" id="IPR000847">
    <property type="entry name" value="LysR_HTH_N"/>
</dbReference>
<feature type="domain" description="HTH lysR-type" evidence="5">
    <location>
        <begin position="5"/>
        <end position="62"/>
    </location>
</feature>
<name>A0ABQ0NYN3_9PROT</name>
<comment type="caution">
    <text evidence="6">The sequence shown here is derived from an EMBL/GenBank/DDBJ whole genome shotgun (WGS) entry which is preliminary data.</text>
</comment>
<dbReference type="SUPFAM" id="SSF53850">
    <property type="entry name" value="Periplasmic binding protein-like II"/>
    <property type="match status" value="1"/>
</dbReference>
<dbReference type="Gene3D" id="1.10.10.10">
    <property type="entry name" value="Winged helix-like DNA-binding domain superfamily/Winged helix DNA-binding domain"/>
    <property type="match status" value="1"/>
</dbReference>
<dbReference type="Pfam" id="PF03466">
    <property type="entry name" value="LysR_substrate"/>
    <property type="match status" value="1"/>
</dbReference>
<dbReference type="InterPro" id="IPR005119">
    <property type="entry name" value="LysR_subst-bd"/>
</dbReference>
<evidence type="ECO:0000256" key="2">
    <source>
        <dbReference type="ARBA" id="ARBA00023015"/>
    </source>
</evidence>
<dbReference type="CDD" id="cd08422">
    <property type="entry name" value="PBP2_CrgA_like"/>
    <property type="match status" value="1"/>
</dbReference>
<proteinExistence type="inferred from homology"/>
<evidence type="ECO:0000313" key="6">
    <source>
        <dbReference type="EMBL" id="GBQ06540.1"/>
    </source>
</evidence>
<keyword evidence="2" id="KW-0805">Transcription regulation</keyword>
<evidence type="ECO:0000313" key="7">
    <source>
        <dbReference type="Proteomes" id="UP001062901"/>
    </source>
</evidence>
<dbReference type="SUPFAM" id="SSF46785">
    <property type="entry name" value="Winged helix' DNA-binding domain"/>
    <property type="match status" value="1"/>
</dbReference>
<dbReference type="PRINTS" id="PR00039">
    <property type="entry name" value="HTHLYSR"/>
</dbReference>
<evidence type="ECO:0000259" key="5">
    <source>
        <dbReference type="PROSITE" id="PS50931"/>
    </source>
</evidence>